<evidence type="ECO:0000256" key="1">
    <source>
        <dbReference type="SAM" id="MobiDB-lite"/>
    </source>
</evidence>
<name>A0A1J9QBZ4_9EURO</name>
<dbReference type="EMBL" id="LGTZ01000346">
    <property type="protein sequence ID" value="OJD25602.1"/>
    <property type="molecule type" value="Genomic_DNA"/>
</dbReference>
<protein>
    <submittedName>
        <fullName evidence="2">Uncharacterized protein</fullName>
    </submittedName>
</protein>
<reference evidence="2 3" key="1">
    <citation type="submission" date="2015-08" db="EMBL/GenBank/DDBJ databases">
        <title>Emmonsia species relationships and genome sequence.</title>
        <authorList>
            <person name="Cuomo C.A."/>
            <person name="Schwartz I.S."/>
            <person name="Kenyon C."/>
            <person name="De Hoog G.S."/>
            <person name="Govender N.P."/>
            <person name="Botha A."/>
            <person name="Moreno L."/>
            <person name="De Vries M."/>
            <person name="Munoz J.F."/>
            <person name="Stielow J.B."/>
        </authorList>
    </citation>
    <scope>NUCLEOTIDE SEQUENCE [LARGE SCALE GENOMIC DNA]</scope>
    <source>
        <strain evidence="2 3">EI222</strain>
    </source>
</reference>
<comment type="caution">
    <text evidence="2">The sequence shown here is derived from an EMBL/GenBank/DDBJ whole genome shotgun (WGS) entry which is preliminary data.</text>
</comment>
<dbReference type="AlphaFoldDB" id="A0A1J9QBZ4"/>
<dbReference type="Proteomes" id="UP000242791">
    <property type="component" value="Unassembled WGS sequence"/>
</dbReference>
<dbReference type="OrthoDB" id="10373979at2759"/>
<organism evidence="2 3">
    <name type="scientific">Blastomyces percursus</name>
    <dbReference type="NCBI Taxonomy" id="1658174"/>
    <lineage>
        <taxon>Eukaryota</taxon>
        <taxon>Fungi</taxon>
        <taxon>Dikarya</taxon>
        <taxon>Ascomycota</taxon>
        <taxon>Pezizomycotina</taxon>
        <taxon>Eurotiomycetes</taxon>
        <taxon>Eurotiomycetidae</taxon>
        <taxon>Onygenales</taxon>
        <taxon>Ajellomycetaceae</taxon>
        <taxon>Blastomyces</taxon>
    </lineage>
</organism>
<feature type="region of interest" description="Disordered" evidence="1">
    <location>
        <begin position="24"/>
        <end position="44"/>
    </location>
</feature>
<dbReference type="VEuPathDB" id="FungiDB:ACJ73_03027"/>
<keyword evidence="3" id="KW-1185">Reference proteome</keyword>
<evidence type="ECO:0000313" key="2">
    <source>
        <dbReference type="EMBL" id="OJD25602.1"/>
    </source>
</evidence>
<accession>A0A1J9QBZ4</accession>
<proteinExistence type="predicted"/>
<sequence length="190" mass="21559">MELNNNEWPDLARWNQELDVPGDLMGNELKLQPSHDGPTNRSDSRLAETELEILTSWNSLDFANSVTSHSVNQNGVNQNDVDQNGAEIPLSLPSMGSPEMTTTETHCQTTQLSGSCQCSEKLLQLQEEIKMLWKDKIEKLCIYIQESLQPWTESITERIDDLTNKYNPPEDMDISYQPMADVETESSVRI</sequence>
<gene>
    <name evidence="2" type="ORF">ACJ73_03027</name>
</gene>
<feature type="region of interest" description="Disordered" evidence="1">
    <location>
        <begin position="166"/>
        <end position="190"/>
    </location>
</feature>
<evidence type="ECO:0000313" key="3">
    <source>
        <dbReference type="Proteomes" id="UP000242791"/>
    </source>
</evidence>